<proteinExistence type="predicted"/>
<dbReference type="InterPro" id="IPR038717">
    <property type="entry name" value="Tc1-like_DDE_dom"/>
</dbReference>
<protein>
    <recommendedName>
        <fullName evidence="1">Tc1-like transposase DDE domain-containing protein</fullName>
    </recommendedName>
</protein>
<dbReference type="InterPro" id="IPR012337">
    <property type="entry name" value="RNaseH-like_sf"/>
</dbReference>
<dbReference type="Gene3D" id="3.30.420.10">
    <property type="entry name" value="Ribonuclease H-like superfamily/Ribonuclease H"/>
    <property type="match status" value="1"/>
</dbReference>
<organism evidence="2">
    <name type="scientific">viral metagenome</name>
    <dbReference type="NCBI Taxonomy" id="1070528"/>
    <lineage>
        <taxon>unclassified sequences</taxon>
        <taxon>metagenomes</taxon>
        <taxon>organismal metagenomes</taxon>
    </lineage>
</organism>
<sequence>MGKHKSSDYKLTAVQRYLNTEGESLRDTCDIFQCSKYRWVRRYIKTGNVDNLPRTEGSYKVRRKHVNFILSLLKTKPLITLTDVLGYFHKEFNDITLSKTHLSNIIKYANITYKKVQITHHPITRYGKTINYDEEYKKFYSKIKKYKLDDIISIDESSINVGLHTLRGREEIGKRLNKITTDNKVFVKYTLIMAISTKGVLEWTLYEKGGSDHLRLIEFLGKVIKNKKNKLILMDNASCHRNQEVKDYIINKKNDLIHILPYHHFQNPIEKLFNQLKYYMRKDEPMSYDLIKKSIKKSIKYIEL</sequence>
<dbReference type="GO" id="GO:0003676">
    <property type="term" value="F:nucleic acid binding"/>
    <property type="evidence" value="ECO:0007669"/>
    <property type="project" value="InterPro"/>
</dbReference>
<dbReference type="EMBL" id="MN739833">
    <property type="protein sequence ID" value="QHT73883.1"/>
    <property type="molecule type" value="Genomic_DNA"/>
</dbReference>
<dbReference type="PANTHER" id="PTHR46564">
    <property type="entry name" value="TRANSPOSASE"/>
    <property type="match status" value="1"/>
</dbReference>
<evidence type="ECO:0000259" key="1">
    <source>
        <dbReference type="Pfam" id="PF13358"/>
    </source>
</evidence>
<dbReference type="SUPFAM" id="SSF53098">
    <property type="entry name" value="Ribonuclease H-like"/>
    <property type="match status" value="1"/>
</dbReference>
<dbReference type="InterPro" id="IPR036397">
    <property type="entry name" value="RNaseH_sf"/>
</dbReference>
<dbReference type="Pfam" id="PF13358">
    <property type="entry name" value="DDE_3"/>
    <property type="match status" value="1"/>
</dbReference>
<dbReference type="AlphaFoldDB" id="A0A6C0H1D0"/>
<dbReference type="InterPro" id="IPR009057">
    <property type="entry name" value="Homeodomain-like_sf"/>
</dbReference>
<feature type="domain" description="Tc1-like transposase DDE" evidence="1">
    <location>
        <begin position="151"/>
        <end position="284"/>
    </location>
</feature>
<dbReference type="PANTHER" id="PTHR46564:SF1">
    <property type="entry name" value="TRANSPOSASE"/>
    <property type="match status" value="1"/>
</dbReference>
<name>A0A6C0H1D0_9ZZZZ</name>
<accession>A0A6C0H1D0</accession>
<dbReference type="SUPFAM" id="SSF46689">
    <property type="entry name" value="Homeodomain-like"/>
    <property type="match status" value="1"/>
</dbReference>
<evidence type="ECO:0000313" key="2">
    <source>
        <dbReference type="EMBL" id="QHT73883.1"/>
    </source>
</evidence>
<reference evidence="2" key="1">
    <citation type="journal article" date="2020" name="Nature">
        <title>Giant virus diversity and host interactions through global metagenomics.</title>
        <authorList>
            <person name="Schulz F."/>
            <person name="Roux S."/>
            <person name="Paez-Espino D."/>
            <person name="Jungbluth S."/>
            <person name="Walsh D.A."/>
            <person name="Denef V.J."/>
            <person name="McMahon K.D."/>
            <person name="Konstantinidis K.T."/>
            <person name="Eloe-Fadrosh E.A."/>
            <person name="Kyrpides N.C."/>
            <person name="Woyke T."/>
        </authorList>
    </citation>
    <scope>NUCLEOTIDE SEQUENCE</scope>
    <source>
        <strain evidence="2">GVMAG-M-3300023179-4</strain>
    </source>
</reference>